<evidence type="ECO:0000313" key="1">
    <source>
        <dbReference type="EMBL" id="PFX28750.1"/>
    </source>
</evidence>
<sequence length="197" mass="22209">MSTGTTNSGCSKEMYELVVLSDGHSVVAVVRKLHKGCRSKIAMDKRFLEGQKKRFNHRPVGSWEFCWQGQFIIVKIMSEGGGFRDAKVLEKSKVNEMNLTGVKTTFAPPVPFSSPLRVSVSVENEQDVKLLYTGMRTVESPAPPTTKMGGRTPVEHTDTPVEYQVTHQQVAVPGIRNCMFLILLYYCYLNWRRMNSS</sequence>
<proteinExistence type="predicted"/>
<comment type="caution">
    <text evidence="1">The sequence shown here is derived from an EMBL/GenBank/DDBJ whole genome shotgun (WGS) entry which is preliminary data.</text>
</comment>
<dbReference type="EMBL" id="LSMT01000077">
    <property type="protein sequence ID" value="PFX28750.1"/>
    <property type="molecule type" value="Genomic_DNA"/>
</dbReference>
<accession>A0A2B4SIP4</accession>
<keyword evidence="2" id="KW-1185">Reference proteome</keyword>
<name>A0A2B4SIP4_STYPI</name>
<gene>
    <name evidence="1" type="ORF">AWC38_SpisGene6499</name>
</gene>
<reference evidence="2" key="1">
    <citation type="journal article" date="2017" name="bioRxiv">
        <title>Comparative analysis of the genomes of Stylophora pistillata and Acropora digitifera provides evidence for extensive differences between species of corals.</title>
        <authorList>
            <person name="Voolstra C.R."/>
            <person name="Li Y."/>
            <person name="Liew Y.J."/>
            <person name="Baumgarten S."/>
            <person name="Zoccola D."/>
            <person name="Flot J.-F."/>
            <person name="Tambutte S."/>
            <person name="Allemand D."/>
            <person name="Aranda M."/>
        </authorList>
    </citation>
    <scope>NUCLEOTIDE SEQUENCE [LARGE SCALE GENOMIC DNA]</scope>
</reference>
<dbReference type="Proteomes" id="UP000225706">
    <property type="component" value="Unassembled WGS sequence"/>
</dbReference>
<dbReference type="AlphaFoldDB" id="A0A2B4SIP4"/>
<evidence type="ECO:0000313" key="2">
    <source>
        <dbReference type="Proteomes" id="UP000225706"/>
    </source>
</evidence>
<protein>
    <submittedName>
        <fullName evidence="1">Uncharacterized protein</fullName>
    </submittedName>
</protein>
<organism evidence="1 2">
    <name type="scientific">Stylophora pistillata</name>
    <name type="common">Smooth cauliflower coral</name>
    <dbReference type="NCBI Taxonomy" id="50429"/>
    <lineage>
        <taxon>Eukaryota</taxon>
        <taxon>Metazoa</taxon>
        <taxon>Cnidaria</taxon>
        <taxon>Anthozoa</taxon>
        <taxon>Hexacorallia</taxon>
        <taxon>Scleractinia</taxon>
        <taxon>Astrocoeniina</taxon>
        <taxon>Pocilloporidae</taxon>
        <taxon>Stylophora</taxon>
    </lineage>
</organism>